<sequence length="135" mass="14948">MCGNRMRAYAGGVVPLDGDLNWWTRGHVKMSSARRGVIGLLQIRERGEWAEFLHHKIFRLQRLGASAGSILCEPRPLPSPCPTPPVPFTNVARNICALSALPPARPASPPLLPLLRPRQPCPRRDAAHVRRPTAR</sequence>
<protein>
    <submittedName>
        <fullName evidence="2">Uncharacterized protein</fullName>
    </submittedName>
</protein>
<dbReference type="RefSeq" id="XP_005712172.1">
    <property type="nucleotide sequence ID" value="XM_005712115.1"/>
</dbReference>
<evidence type="ECO:0000256" key="1">
    <source>
        <dbReference type="SAM" id="MobiDB-lite"/>
    </source>
</evidence>
<dbReference type="GeneID" id="17319888"/>
<dbReference type="AlphaFoldDB" id="R7Q1Q9"/>
<dbReference type="Gramene" id="CDF32507">
    <property type="protein sequence ID" value="CDF32507"/>
    <property type="gene ID" value="CHC_T00001475001"/>
</dbReference>
<accession>R7Q1Q9</accession>
<evidence type="ECO:0000313" key="3">
    <source>
        <dbReference type="Proteomes" id="UP000012073"/>
    </source>
</evidence>
<dbReference type="EMBL" id="HG001512">
    <property type="protein sequence ID" value="CDF32507.1"/>
    <property type="molecule type" value="Genomic_DNA"/>
</dbReference>
<gene>
    <name evidence="2" type="ORF">CHC_T00001475001</name>
</gene>
<proteinExistence type="predicted"/>
<reference evidence="3" key="1">
    <citation type="journal article" date="2013" name="Proc. Natl. Acad. Sci. U.S.A.">
        <title>Genome structure and metabolic features in the red seaweed Chondrus crispus shed light on evolution of the Archaeplastida.</title>
        <authorList>
            <person name="Collen J."/>
            <person name="Porcel B."/>
            <person name="Carre W."/>
            <person name="Ball S.G."/>
            <person name="Chaparro C."/>
            <person name="Tonon T."/>
            <person name="Barbeyron T."/>
            <person name="Michel G."/>
            <person name="Noel B."/>
            <person name="Valentin K."/>
            <person name="Elias M."/>
            <person name="Artiguenave F."/>
            <person name="Arun A."/>
            <person name="Aury J.M."/>
            <person name="Barbosa-Neto J.F."/>
            <person name="Bothwell J.H."/>
            <person name="Bouget F.Y."/>
            <person name="Brillet L."/>
            <person name="Cabello-Hurtado F."/>
            <person name="Capella-Gutierrez S."/>
            <person name="Charrier B."/>
            <person name="Cladiere L."/>
            <person name="Cock J.M."/>
            <person name="Coelho S.M."/>
            <person name="Colleoni C."/>
            <person name="Czjzek M."/>
            <person name="Da Silva C."/>
            <person name="Delage L."/>
            <person name="Denoeud F."/>
            <person name="Deschamps P."/>
            <person name="Dittami S.M."/>
            <person name="Gabaldon T."/>
            <person name="Gachon C.M."/>
            <person name="Groisillier A."/>
            <person name="Herve C."/>
            <person name="Jabbari K."/>
            <person name="Katinka M."/>
            <person name="Kloareg B."/>
            <person name="Kowalczyk N."/>
            <person name="Labadie K."/>
            <person name="Leblanc C."/>
            <person name="Lopez P.J."/>
            <person name="McLachlan D.H."/>
            <person name="Meslet-Cladiere L."/>
            <person name="Moustafa A."/>
            <person name="Nehr Z."/>
            <person name="Nyvall Collen P."/>
            <person name="Panaud O."/>
            <person name="Partensky F."/>
            <person name="Poulain J."/>
            <person name="Rensing S.A."/>
            <person name="Rousvoal S."/>
            <person name="Samson G."/>
            <person name="Symeonidi A."/>
            <person name="Weissenbach J."/>
            <person name="Zambounis A."/>
            <person name="Wincker P."/>
            <person name="Boyen C."/>
        </authorList>
    </citation>
    <scope>NUCLEOTIDE SEQUENCE [LARGE SCALE GENOMIC DNA]</scope>
    <source>
        <strain evidence="3">cv. Stackhouse</strain>
    </source>
</reference>
<keyword evidence="3" id="KW-1185">Reference proteome</keyword>
<name>R7Q1Q9_CHOCR</name>
<dbReference type="KEGG" id="ccp:CHC_T00001475001"/>
<organism evidence="2 3">
    <name type="scientific">Chondrus crispus</name>
    <name type="common">Carrageen Irish moss</name>
    <name type="synonym">Polymorpha crispa</name>
    <dbReference type="NCBI Taxonomy" id="2769"/>
    <lineage>
        <taxon>Eukaryota</taxon>
        <taxon>Rhodophyta</taxon>
        <taxon>Florideophyceae</taxon>
        <taxon>Rhodymeniophycidae</taxon>
        <taxon>Gigartinales</taxon>
        <taxon>Gigartinaceae</taxon>
        <taxon>Chondrus</taxon>
    </lineage>
</organism>
<evidence type="ECO:0000313" key="2">
    <source>
        <dbReference type="EMBL" id="CDF32507.1"/>
    </source>
</evidence>
<feature type="compositionally biased region" description="Pro residues" evidence="1">
    <location>
        <begin position="103"/>
        <end position="112"/>
    </location>
</feature>
<dbReference type="Proteomes" id="UP000012073">
    <property type="component" value="Unassembled WGS sequence"/>
</dbReference>
<feature type="region of interest" description="Disordered" evidence="1">
    <location>
        <begin position="103"/>
        <end position="135"/>
    </location>
</feature>